<evidence type="ECO:0000313" key="1">
    <source>
        <dbReference type="EMBL" id="MPM10718.1"/>
    </source>
</evidence>
<protein>
    <submittedName>
        <fullName evidence="1">Uncharacterized protein</fullName>
    </submittedName>
</protein>
<dbReference type="AlphaFoldDB" id="A0A644X4J4"/>
<accession>A0A644X4J4</accession>
<reference evidence="1" key="1">
    <citation type="submission" date="2019-08" db="EMBL/GenBank/DDBJ databases">
        <authorList>
            <person name="Kucharzyk K."/>
            <person name="Murdoch R.W."/>
            <person name="Higgins S."/>
            <person name="Loffler F."/>
        </authorList>
    </citation>
    <scope>NUCLEOTIDE SEQUENCE</scope>
</reference>
<gene>
    <name evidence="1" type="ORF">SDC9_57052</name>
</gene>
<organism evidence="1">
    <name type="scientific">bioreactor metagenome</name>
    <dbReference type="NCBI Taxonomy" id="1076179"/>
    <lineage>
        <taxon>unclassified sequences</taxon>
        <taxon>metagenomes</taxon>
        <taxon>ecological metagenomes</taxon>
    </lineage>
</organism>
<dbReference type="EMBL" id="VSSQ01001732">
    <property type="protein sequence ID" value="MPM10718.1"/>
    <property type="molecule type" value="Genomic_DNA"/>
</dbReference>
<comment type="caution">
    <text evidence="1">The sequence shown here is derived from an EMBL/GenBank/DDBJ whole genome shotgun (WGS) entry which is preliminary data.</text>
</comment>
<name>A0A644X4J4_9ZZZZ</name>
<sequence length="65" mass="7595">MVRIQIVVVKCLCYDTLMRVVEELFKRIVEHMEGYDLACYIVHQPHGGFLEQCDHGAFTFCKMLS</sequence>
<proteinExistence type="predicted"/>